<gene>
    <name evidence="1" type="ORF">QAD02_014701</name>
</gene>
<sequence length="817" mass="89443">MKRDNSVQDRDIKFYLDEEKKSKAGQHLSSQDDVGPDWLTMSVALAKLHLVTFSRWSFQAQKVWKIFYMGLALACDSAIENLDKVNYLQSPDPSFNPNLFSEDEEDISGVHQTTSSSGTSIPSTVIATVEITNGLESNPVSTTRSSCVNSNGPDQFSPPTIAPMTPRSTRPRQPKQPAPQPPPDPDEPHEIQNQQNQQPSPKNAVAPTQTLIATSAPSAALDEYANNVQRMKTALADQQSAISSLVQKDLEIGPNSNNNSNNTSNGIKALYGSSGPAEDNFSGLSSIGISACLRSSTQSGVAYTNSGVHDTGTISGSLSTCRTSSALATLGKNETAYNAPGSCKSNTISSDCNSQTVDDEQRNNVPELKYQFQGSHHTATLVSIGPTQVSANSIVRSCSVGYLDLVDVQIVPCDVALNMLRRDAPNKRLFLVSRKNKRRRRGAANTPDEDHTNARCNGGTVVHRRARPRLSDCVKSRSLDSSELFPSMEQLIIPEPSVPRLPEEDPVDLLGQTEQLPCSTDEQSEIMQNEMNVRKEEATAAAAIIATQSSLVQAKRPEMKKQEPPPRLTATFDPSCLSPIKGSSANTSVASSLEGLNSRLDGLAAKLGDYEDCHSLPPPSPRPSPKLPRSSPCSPAPSKKGKRPSSASPIRRSLLSSPLLDRRSRKKCNESSDEEGHTGQNENRCEFTNLETFQKMQLRQKILKMIPTAHYPSRLMQVPVSNLVARLSSDHTSISKNTNWIHNSIMRKMRTPRIAKTSNSAIVIPQKETEGHELTVDQRRRLVMQLFQEYEHFVTTRATTASYAKHSNTFLDMVFPL</sequence>
<evidence type="ECO:0000313" key="2">
    <source>
        <dbReference type="Proteomes" id="UP001239111"/>
    </source>
</evidence>
<dbReference type="EMBL" id="CM056742">
    <property type="protein sequence ID" value="KAJ8678914.1"/>
    <property type="molecule type" value="Genomic_DNA"/>
</dbReference>
<organism evidence="1 2">
    <name type="scientific">Eretmocerus hayati</name>
    <dbReference type="NCBI Taxonomy" id="131215"/>
    <lineage>
        <taxon>Eukaryota</taxon>
        <taxon>Metazoa</taxon>
        <taxon>Ecdysozoa</taxon>
        <taxon>Arthropoda</taxon>
        <taxon>Hexapoda</taxon>
        <taxon>Insecta</taxon>
        <taxon>Pterygota</taxon>
        <taxon>Neoptera</taxon>
        <taxon>Endopterygota</taxon>
        <taxon>Hymenoptera</taxon>
        <taxon>Apocrita</taxon>
        <taxon>Proctotrupomorpha</taxon>
        <taxon>Chalcidoidea</taxon>
        <taxon>Aphelinidae</taxon>
        <taxon>Aphelininae</taxon>
        <taxon>Eretmocerus</taxon>
    </lineage>
</organism>
<reference evidence="1" key="1">
    <citation type="submission" date="2023-04" db="EMBL/GenBank/DDBJ databases">
        <title>A chromosome-level genome assembly of the parasitoid wasp Eretmocerus hayati.</title>
        <authorList>
            <person name="Zhong Y."/>
            <person name="Liu S."/>
            <person name="Liu Y."/>
        </authorList>
    </citation>
    <scope>NUCLEOTIDE SEQUENCE</scope>
    <source>
        <strain evidence="1">ZJU_SS_LIU_2023</strain>
    </source>
</reference>
<proteinExistence type="predicted"/>
<accession>A0ACC2P6K7</accession>
<keyword evidence="2" id="KW-1185">Reference proteome</keyword>
<comment type="caution">
    <text evidence="1">The sequence shown here is derived from an EMBL/GenBank/DDBJ whole genome shotgun (WGS) entry which is preliminary data.</text>
</comment>
<dbReference type="Proteomes" id="UP001239111">
    <property type="component" value="Chromosome 2"/>
</dbReference>
<evidence type="ECO:0000313" key="1">
    <source>
        <dbReference type="EMBL" id="KAJ8678914.1"/>
    </source>
</evidence>
<name>A0ACC2P6K7_9HYME</name>
<protein>
    <submittedName>
        <fullName evidence="1">Uncharacterized protein</fullName>
    </submittedName>
</protein>